<dbReference type="RefSeq" id="WP_165630370.1">
    <property type="nucleotide sequence ID" value="NZ_CP121270.1"/>
</dbReference>
<accession>A0AAX3TB61</accession>
<name>A0AAX3TB61_9ACTN</name>
<feature type="transmembrane region" description="Helical" evidence="1">
    <location>
        <begin position="111"/>
        <end position="134"/>
    </location>
</feature>
<evidence type="ECO:0008006" key="4">
    <source>
        <dbReference type="Google" id="ProtNLM"/>
    </source>
</evidence>
<feature type="transmembrane region" description="Helical" evidence="1">
    <location>
        <begin position="286"/>
        <end position="304"/>
    </location>
</feature>
<proteinExistence type="predicted"/>
<feature type="transmembrane region" description="Helical" evidence="1">
    <location>
        <begin position="7"/>
        <end position="27"/>
    </location>
</feature>
<dbReference type="Proteomes" id="UP001213504">
    <property type="component" value="Chromosome"/>
</dbReference>
<reference evidence="2" key="1">
    <citation type="submission" date="2023-04" db="EMBL/GenBank/DDBJ databases">
        <title>Complete genome sequence of a phthalic acid esters degrading bacterial strain.</title>
        <authorList>
            <person name="Weng L."/>
            <person name="Jia Y."/>
            <person name="Ren L."/>
        </authorList>
    </citation>
    <scope>NUCLEOTIDE SEQUENCE</scope>
    <source>
        <strain evidence="2">RL-LY01</strain>
    </source>
</reference>
<feature type="transmembrane region" description="Helical" evidence="1">
    <location>
        <begin position="219"/>
        <end position="236"/>
    </location>
</feature>
<feature type="transmembrane region" description="Helical" evidence="1">
    <location>
        <begin position="80"/>
        <end position="99"/>
    </location>
</feature>
<dbReference type="EMBL" id="CP121270">
    <property type="protein sequence ID" value="WFP26081.1"/>
    <property type="molecule type" value="Genomic_DNA"/>
</dbReference>
<feature type="transmembrane region" description="Helical" evidence="1">
    <location>
        <begin position="351"/>
        <end position="370"/>
    </location>
</feature>
<dbReference type="AlphaFoldDB" id="A0AAX3TB61"/>
<gene>
    <name evidence="2" type="ORF">P9A14_06125</name>
</gene>
<keyword evidence="1" id="KW-0472">Membrane</keyword>
<feature type="transmembrane region" description="Helical" evidence="1">
    <location>
        <begin position="311"/>
        <end position="331"/>
    </location>
</feature>
<organism evidence="2 3">
    <name type="scientific">Gordonia hongkongensis</name>
    <dbReference type="NCBI Taxonomy" id="1701090"/>
    <lineage>
        <taxon>Bacteria</taxon>
        <taxon>Bacillati</taxon>
        <taxon>Actinomycetota</taxon>
        <taxon>Actinomycetes</taxon>
        <taxon>Mycobacteriales</taxon>
        <taxon>Gordoniaceae</taxon>
        <taxon>Gordonia</taxon>
    </lineage>
</organism>
<sequence length="613" mass="65839">MPNARMVSLVALSLIVGQLIIRGWLVATGNFYWDDLVLVARASSNPILSWEYLGHSHDGHFMPAAFLLAGVATWLAPLNWVLPALMLVVMQAIASVAVWRMVRVIAPRARIGALVALAFYLFSPMTVPAFAWWAAGLNTLPLQAAMAWIVADAVRLARGDVDDARRRLVWVRSTIVFLIALAFFEKSLFILPVALVAAVLANGGPRATTVTLRSARELWLALTVVAASWVAVYFVTTDPTSGEHSVAQTARLVWRSVTDAIVPSLVGGPWEWERWTPSPPTGFPQMWMIVGGWLVLVAVTWWAVARRRGGAAIVVCALIYAVAAQIPVMWNRSSPQTAIELAQHMRYLPDTALVFTIALALLCAAPARTTDVGGRHARTSDAEAGRDEERSAALPAFASVVGALVVVSALVSLVSFSSSWRDNPTGDYLETATASLHDAATQGPGGVTMLDQSVPLEILQPFVYPDNQISRIFGRVEPRPDFGVATDRLFVLDTAGNLVPGGVTQRRTIYAGAGTCRTPEVAGPTRLRLDGPLFSWPWTIALSYCATRDGEIEIALADGEAVRAPVRAGLGSVYVRVNGGGDHVDLRPLTPGLRLHTGAGRVGEAAEARFAGG</sequence>
<protein>
    <recommendedName>
        <fullName evidence="4">Transmembrane protein</fullName>
    </recommendedName>
</protein>
<keyword evidence="1" id="KW-0812">Transmembrane</keyword>
<evidence type="ECO:0000313" key="2">
    <source>
        <dbReference type="EMBL" id="WFP26081.1"/>
    </source>
</evidence>
<keyword evidence="1" id="KW-1133">Transmembrane helix</keyword>
<feature type="transmembrane region" description="Helical" evidence="1">
    <location>
        <begin position="391"/>
        <end position="414"/>
    </location>
</feature>
<evidence type="ECO:0000313" key="3">
    <source>
        <dbReference type="Proteomes" id="UP001213504"/>
    </source>
</evidence>
<evidence type="ECO:0000256" key="1">
    <source>
        <dbReference type="SAM" id="Phobius"/>
    </source>
</evidence>